<evidence type="ECO:0000256" key="1">
    <source>
        <dbReference type="SAM" id="MobiDB-lite"/>
    </source>
</evidence>
<proteinExistence type="predicted"/>
<reference evidence="2" key="1">
    <citation type="submission" date="2023-07" db="EMBL/GenBank/DDBJ databases">
        <title>Chromosome-level Genome Assembly of Striped Snakehead (Channa striata).</title>
        <authorList>
            <person name="Liu H."/>
        </authorList>
    </citation>
    <scope>NUCLEOTIDE SEQUENCE</scope>
    <source>
        <strain evidence="2">Gz</strain>
        <tissue evidence="2">Muscle</tissue>
    </source>
</reference>
<dbReference type="AlphaFoldDB" id="A0AA88N3Z8"/>
<feature type="region of interest" description="Disordered" evidence="1">
    <location>
        <begin position="1"/>
        <end position="81"/>
    </location>
</feature>
<feature type="compositionally biased region" description="Basic and acidic residues" evidence="1">
    <location>
        <begin position="46"/>
        <end position="73"/>
    </location>
</feature>
<sequence length="81" mass="9177">MKKREEESDEGDGNIEQEAGMRKEERRGGGRLLCEATQETLQRILGETERGDRADTRWQDDKGNGQREEESERASGGSGHR</sequence>
<gene>
    <name evidence="2" type="ORF">Q5P01_009404</name>
</gene>
<protein>
    <submittedName>
        <fullName evidence="2">Uncharacterized protein</fullName>
    </submittedName>
</protein>
<dbReference type="EMBL" id="JAUPFM010000006">
    <property type="protein sequence ID" value="KAK2849570.1"/>
    <property type="molecule type" value="Genomic_DNA"/>
</dbReference>
<organism evidence="2 3">
    <name type="scientific">Channa striata</name>
    <name type="common">Snakehead murrel</name>
    <name type="synonym">Ophicephalus striatus</name>
    <dbReference type="NCBI Taxonomy" id="64152"/>
    <lineage>
        <taxon>Eukaryota</taxon>
        <taxon>Metazoa</taxon>
        <taxon>Chordata</taxon>
        <taxon>Craniata</taxon>
        <taxon>Vertebrata</taxon>
        <taxon>Euteleostomi</taxon>
        <taxon>Actinopterygii</taxon>
        <taxon>Neopterygii</taxon>
        <taxon>Teleostei</taxon>
        <taxon>Neoteleostei</taxon>
        <taxon>Acanthomorphata</taxon>
        <taxon>Anabantaria</taxon>
        <taxon>Anabantiformes</taxon>
        <taxon>Channoidei</taxon>
        <taxon>Channidae</taxon>
        <taxon>Channa</taxon>
    </lineage>
</organism>
<accession>A0AA88N3Z8</accession>
<feature type="compositionally biased region" description="Basic and acidic residues" evidence="1">
    <location>
        <begin position="19"/>
        <end position="28"/>
    </location>
</feature>
<name>A0AA88N3Z8_CHASR</name>
<keyword evidence="3" id="KW-1185">Reference proteome</keyword>
<evidence type="ECO:0000313" key="3">
    <source>
        <dbReference type="Proteomes" id="UP001187415"/>
    </source>
</evidence>
<comment type="caution">
    <text evidence="2">The sequence shown here is derived from an EMBL/GenBank/DDBJ whole genome shotgun (WGS) entry which is preliminary data.</text>
</comment>
<evidence type="ECO:0000313" key="2">
    <source>
        <dbReference type="EMBL" id="KAK2849570.1"/>
    </source>
</evidence>
<dbReference type="Proteomes" id="UP001187415">
    <property type="component" value="Unassembled WGS sequence"/>
</dbReference>